<feature type="transmembrane region" description="Helical" evidence="5">
    <location>
        <begin position="145"/>
        <end position="165"/>
    </location>
</feature>
<evidence type="ECO:0000256" key="1">
    <source>
        <dbReference type="ARBA" id="ARBA00004651"/>
    </source>
</evidence>
<evidence type="ECO:0000313" key="8">
    <source>
        <dbReference type="Proteomes" id="UP001172738"/>
    </source>
</evidence>
<feature type="transmembrane region" description="Helical" evidence="5">
    <location>
        <begin position="260"/>
        <end position="281"/>
    </location>
</feature>
<dbReference type="CDD" id="cd17393">
    <property type="entry name" value="MFS_MosC_like"/>
    <property type="match status" value="1"/>
</dbReference>
<evidence type="ECO:0000256" key="4">
    <source>
        <dbReference type="ARBA" id="ARBA00023136"/>
    </source>
</evidence>
<evidence type="ECO:0000259" key="6">
    <source>
        <dbReference type="PROSITE" id="PS50850"/>
    </source>
</evidence>
<feature type="transmembrane region" description="Helical" evidence="5">
    <location>
        <begin position="351"/>
        <end position="372"/>
    </location>
</feature>
<organism evidence="7 8">
    <name type="scientific">Demequina zhanjiangensis</name>
    <dbReference type="NCBI Taxonomy" id="3051659"/>
    <lineage>
        <taxon>Bacteria</taxon>
        <taxon>Bacillati</taxon>
        <taxon>Actinomycetota</taxon>
        <taxon>Actinomycetes</taxon>
        <taxon>Micrococcales</taxon>
        <taxon>Demequinaceae</taxon>
        <taxon>Demequina</taxon>
    </lineage>
</organism>
<evidence type="ECO:0000313" key="7">
    <source>
        <dbReference type="EMBL" id="MDN4472441.1"/>
    </source>
</evidence>
<dbReference type="Proteomes" id="UP001172738">
    <property type="component" value="Unassembled WGS sequence"/>
</dbReference>
<gene>
    <name evidence="7" type="ORF">QQX04_05480</name>
</gene>
<feature type="transmembrane region" description="Helical" evidence="5">
    <location>
        <begin position="78"/>
        <end position="98"/>
    </location>
</feature>
<keyword evidence="4 5" id="KW-0472">Membrane</keyword>
<dbReference type="PANTHER" id="PTHR23514:SF13">
    <property type="entry name" value="INNER MEMBRANE PROTEIN YBJJ"/>
    <property type="match status" value="1"/>
</dbReference>
<dbReference type="Pfam" id="PF07690">
    <property type="entry name" value="MFS_1"/>
    <property type="match status" value="2"/>
</dbReference>
<feature type="transmembrane region" description="Helical" evidence="5">
    <location>
        <begin position="222"/>
        <end position="240"/>
    </location>
</feature>
<keyword evidence="8" id="KW-1185">Reference proteome</keyword>
<dbReference type="Gene3D" id="1.20.1250.20">
    <property type="entry name" value="MFS general substrate transporter like domains"/>
    <property type="match status" value="1"/>
</dbReference>
<feature type="transmembrane region" description="Helical" evidence="5">
    <location>
        <begin position="293"/>
        <end position="312"/>
    </location>
</feature>
<protein>
    <submittedName>
        <fullName evidence="7">MFS transporter</fullName>
    </submittedName>
</protein>
<dbReference type="InterPro" id="IPR051788">
    <property type="entry name" value="MFS_Transporter"/>
</dbReference>
<proteinExistence type="predicted"/>
<dbReference type="RefSeq" id="WP_301127018.1">
    <property type="nucleotide sequence ID" value="NZ_JAUHPV010000003.1"/>
</dbReference>
<dbReference type="PANTHER" id="PTHR23514">
    <property type="entry name" value="BYPASS OF STOP CODON PROTEIN 6"/>
    <property type="match status" value="1"/>
</dbReference>
<evidence type="ECO:0000256" key="2">
    <source>
        <dbReference type="ARBA" id="ARBA00022692"/>
    </source>
</evidence>
<evidence type="ECO:0000256" key="5">
    <source>
        <dbReference type="SAM" id="Phobius"/>
    </source>
</evidence>
<accession>A0ABT8FZW6</accession>
<feature type="transmembrane region" description="Helical" evidence="5">
    <location>
        <begin position="378"/>
        <end position="400"/>
    </location>
</feature>
<feature type="transmembrane region" description="Helical" evidence="5">
    <location>
        <begin position="104"/>
        <end position="124"/>
    </location>
</feature>
<comment type="subcellular location">
    <subcellularLocation>
        <location evidence="1">Cell membrane</location>
        <topology evidence="1">Multi-pass membrane protein</topology>
    </subcellularLocation>
</comment>
<name>A0ABT8FZW6_9MICO</name>
<dbReference type="PROSITE" id="PS50850">
    <property type="entry name" value="MFS"/>
    <property type="match status" value="1"/>
</dbReference>
<dbReference type="InterPro" id="IPR011701">
    <property type="entry name" value="MFS"/>
</dbReference>
<keyword evidence="2 5" id="KW-0812">Transmembrane</keyword>
<dbReference type="SUPFAM" id="SSF103473">
    <property type="entry name" value="MFS general substrate transporter"/>
    <property type="match status" value="1"/>
</dbReference>
<dbReference type="InterPro" id="IPR036259">
    <property type="entry name" value="MFS_trans_sf"/>
</dbReference>
<reference evidence="7" key="1">
    <citation type="submission" date="2023-06" db="EMBL/GenBank/DDBJ databases">
        <title>SYSU T00b26.</title>
        <authorList>
            <person name="Gao L."/>
            <person name="Fang B.-Z."/>
            <person name="Li W.-J."/>
        </authorList>
    </citation>
    <scope>NUCLEOTIDE SEQUENCE</scope>
    <source>
        <strain evidence="7">SYSU T00b26</strain>
    </source>
</reference>
<feature type="transmembrane region" description="Helical" evidence="5">
    <location>
        <begin position="171"/>
        <end position="192"/>
    </location>
</feature>
<keyword evidence="3 5" id="KW-1133">Transmembrane helix</keyword>
<dbReference type="InterPro" id="IPR020846">
    <property type="entry name" value="MFS_dom"/>
</dbReference>
<dbReference type="EMBL" id="JAUHPV010000003">
    <property type="protein sequence ID" value="MDN4472441.1"/>
    <property type="molecule type" value="Genomic_DNA"/>
</dbReference>
<comment type="caution">
    <text evidence="7">The sequence shown here is derived from an EMBL/GenBank/DDBJ whole genome shotgun (WGS) entry which is preliminary data.</text>
</comment>
<feature type="domain" description="Major facilitator superfamily (MFS) profile" evidence="6">
    <location>
        <begin position="17"/>
        <end position="404"/>
    </location>
</feature>
<evidence type="ECO:0000256" key="3">
    <source>
        <dbReference type="ARBA" id="ARBA00022989"/>
    </source>
</evidence>
<sequence length="414" mass="42395">MTASMSPAAPTREVRRARVGVALLFLMNGVGFANLVPRLPEVRTTFGLSYTAYGVTISMTAVGALLLGLVSGHLLRRFGSAAVGTAGMVALGVGVAFAGLAPNVVLFACALFLVGGLDAIADVAQNAHGLRVQRLYGRSILNGFHAIWSIGAVAGGLMGGAAAGLDVPLEVHLVAVAVLMAAVNLTGHRLLLGGPERPEDVDDATDEAAVPRTPVTRIVTPRTWLVLLALGVIAMSGTWVEDAGATWAASYLTDQFSAGVTVAALGFVALQGMQFVGRLLGDRMVDRWGQRNVARVGAVIGLVGMGSALLWPTLWGTILGFGAAGFGVATLIPSAMHAADELPGFRPGSALTILGGLLRASFLLSPPVVGAIADAFGLRIGLLMMPLSAVLVLALAGVLATRHTPSRHGGPSVR</sequence>
<feature type="transmembrane region" description="Helical" evidence="5">
    <location>
        <begin position="49"/>
        <end position="71"/>
    </location>
</feature>